<dbReference type="PANTHER" id="PTHR32467">
    <property type="entry name" value="AP2-LIKE ETHYLENE-RESPONSIVE TRANSCRIPTION FACTOR"/>
    <property type="match status" value="1"/>
</dbReference>
<evidence type="ECO:0000313" key="8">
    <source>
        <dbReference type="Proteomes" id="UP001224775"/>
    </source>
</evidence>
<dbReference type="SUPFAM" id="SSF54171">
    <property type="entry name" value="DNA-binding domain"/>
    <property type="match status" value="3"/>
</dbReference>
<dbReference type="InterPro" id="IPR036955">
    <property type="entry name" value="AP2/ERF_dom_sf"/>
</dbReference>
<organism evidence="7 8">
    <name type="scientific">Skeletonema marinoi</name>
    <dbReference type="NCBI Taxonomy" id="267567"/>
    <lineage>
        <taxon>Eukaryota</taxon>
        <taxon>Sar</taxon>
        <taxon>Stramenopiles</taxon>
        <taxon>Ochrophyta</taxon>
        <taxon>Bacillariophyta</taxon>
        <taxon>Coscinodiscophyceae</taxon>
        <taxon>Thalassiosirophycidae</taxon>
        <taxon>Thalassiosirales</taxon>
        <taxon>Skeletonemataceae</taxon>
        <taxon>Skeletonema</taxon>
        <taxon>Skeletonema marinoi-dohrnii complex</taxon>
    </lineage>
</organism>
<evidence type="ECO:0000256" key="3">
    <source>
        <dbReference type="ARBA" id="ARBA00023125"/>
    </source>
</evidence>
<keyword evidence="3" id="KW-0238">DNA-binding</keyword>
<protein>
    <submittedName>
        <fullName evidence="7">AP2/ERF family transcription factor</fullName>
    </submittedName>
</protein>
<sequence length="377" mass="42315">MDGEESDSEDSEGEIQLCSFRGCISNASTDEGLCDMHSAHDNNYCFSEEAGQKRALPLGDSIDDKDVKKRQKMKMNAFTIDLSDVPPQSPIPKRKCYMKEGASKYTGVSFFQQRNEWAAQIMIESKRHIIGYYESEEEAAVDYARALFKYKGGVYQQSFEVDLTDAPPQPPILKREGRIKDGTSKYLGVSFDITNNKWQTHINIGGKKRRVGVYENEEDAAVDFARAVLKYKGQGALEKAREQRLQNSFVVDLSGASKYTGVTFHKQGNGWRAQITIDGAARYIGYYKSEEEAAVDYARAVFKYKGKGALERAMEQTRIQSSLVAGLSDVPPQSPIPKRRGRIKEGSSKYTGVTFHKQVNKWAAQITLEGKHRHIGV</sequence>
<dbReference type="PROSITE" id="PS51032">
    <property type="entry name" value="AP2_ERF"/>
    <property type="match status" value="3"/>
</dbReference>
<dbReference type="EMBL" id="JATAAI010000010">
    <property type="protein sequence ID" value="KAK1742620.1"/>
    <property type="molecule type" value="Genomic_DNA"/>
</dbReference>
<name>A0AAD9DEB4_9STRA</name>
<feature type="domain" description="AP2/ERF" evidence="6">
    <location>
        <begin position="185"/>
        <end position="243"/>
    </location>
</feature>
<dbReference type="Gene3D" id="3.30.730.10">
    <property type="entry name" value="AP2/ERF domain"/>
    <property type="match status" value="3"/>
</dbReference>
<keyword evidence="2" id="KW-0805">Transcription regulation</keyword>
<evidence type="ECO:0000256" key="1">
    <source>
        <dbReference type="ARBA" id="ARBA00004123"/>
    </source>
</evidence>
<feature type="domain" description="AP2/ERF" evidence="6">
    <location>
        <begin position="258"/>
        <end position="315"/>
    </location>
</feature>
<dbReference type="GO" id="GO:0003677">
    <property type="term" value="F:DNA binding"/>
    <property type="evidence" value="ECO:0007669"/>
    <property type="project" value="UniProtKB-KW"/>
</dbReference>
<accession>A0AAD9DEB4</accession>
<keyword evidence="8" id="KW-1185">Reference proteome</keyword>
<dbReference type="InterPro" id="IPR001471">
    <property type="entry name" value="AP2/ERF_dom"/>
</dbReference>
<dbReference type="AlphaFoldDB" id="A0AAD9DEB4"/>
<proteinExistence type="predicted"/>
<dbReference type="InterPro" id="IPR016177">
    <property type="entry name" value="DNA-bd_dom_sf"/>
</dbReference>
<feature type="domain" description="AP2/ERF" evidence="6">
    <location>
        <begin position="104"/>
        <end position="160"/>
    </location>
</feature>
<evidence type="ECO:0000313" key="7">
    <source>
        <dbReference type="EMBL" id="KAK1742620.1"/>
    </source>
</evidence>
<dbReference type="Proteomes" id="UP001224775">
    <property type="component" value="Unassembled WGS sequence"/>
</dbReference>
<reference evidence="7" key="1">
    <citation type="submission" date="2023-06" db="EMBL/GenBank/DDBJ databases">
        <title>Survivors Of The Sea: Transcriptome response of Skeletonema marinoi to long-term dormancy.</title>
        <authorList>
            <person name="Pinder M.I.M."/>
            <person name="Kourtchenko O."/>
            <person name="Robertson E.K."/>
            <person name="Larsson T."/>
            <person name="Maumus F."/>
            <person name="Osuna-Cruz C.M."/>
            <person name="Vancaester E."/>
            <person name="Stenow R."/>
            <person name="Vandepoele K."/>
            <person name="Ploug H."/>
            <person name="Bruchert V."/>
            <person name="Godhe A."/>
            <person name="Topel M."/>
        </authorList>
    </citation>
    <scope>NUCLEOTIDE SEQUENCE</scope>
    <source>
        <strain evidence="7">R05AC</strain>
    </source>
</reference>
<evidence type="ECO:0000259" key="6">
    <source>
        <dbReference type="PROSITE" id="PS51032"/>
    </source>
</evidence>
<keyword evidence="4" id="KW-0804">Transcription</keyword>
<dbReference type="PANTHER" id="PTHR32467:SF90">
    <property type="entry name" value="AP2-LIKE ETHYLENE-RESPONSIVE TRANSCRIPTION FACTOR AIL1"/>
    <property type="match status" value="1"/>
</dbReference>
<evidence type="ECO:0000256" key="4">
    <source>
        <dbReference type="ARBA" id="ARBA00023163"/>
    </source>
</evidence>
<gene>
    <name evidence="7" type="ORF">QTG54_006217</name>
</gene>
<dbReference type="GO" id="GO:0005634">
    <property type="term" value="C:nucleus"/>
    <property type="evidence" value="ECO:0007669"/>
    <property type="project" value="UniProtKB-SubCell"/>
</dbReference>
<evidence type="ECO:0000256" key="2">
    <source>
        <dbReference type="ARBA" id="ARBA00023015"/>
    </source>
</evidence>
<dbReference type="GO" id="GO:0003700">
    <property type="term" value="F:DNA-binding transcription factor activity"/>
    <property type="evidence" value="ECO:0007669"/>
    <property type="project" value="InterPro"/>
</dbReference>
<comment type="caution">
    <text evidence="7">The sequence shown here is derived from an EMBL/GenBank/DDBJ whole genome shotgun (WGS) entry which is preliminary data.</text>
</comment>
<keyword evidence="5" id="KW-0539">Nucleus</keyword>
<evidence type="ECO:0000256" key="5">
    <source>
        <dbReference type="ARBA" id="ARBA00023242"/>
    </source>
</evidence>
<comment type="subcellular location">
    <subcellularLocation>
        <location evidence="1">Nucleus</location>
    </subcellularLocation>
</comment>